<evidence type="ECO:0000313" key="2">
    <source>
        <dbReference type="EMBL" id="KAJ7086483.1"/>
    </source>
</evidence>
<dbReference type="PANTHER" id="PTHR21310:SF13">
    <property type="entry name" value="AMINOGLYCOSIDE PHOSPHOTRANSFERASE DOMAIN-CONTAINING PROTEIN"/>
    <property type="match status" value="1"/>
</dbReference>
<keyword evidence="3" id="KW-1185">Reference proteome</keyword>
<dbReference type="InterPro" id="IPR011009">
    <property type="entry name" value="Kinase-like_dom_sf"/>
</dbReference>
<dbReference type="GO" id="GO:0016301">
    <property type="term" value="F:kinase activity"/>
    <property type="evidence" value="ECO:0007669"/>
    <property type="project" value="UniProtKB-KW"/>
</dbReference>
<reference evidence="2" key="1">
    <citation type="submission" date="2023-03" db="EMBL/GenBank/DDBJ databases">
        <title>Massive genome expansion in bonnet fungi (Mycena s.s.) driven by repeated elements and novel gene families across ecological guilds.</title>
        <authorList>
            <consortium name="Lawrence Berkeley National Laboratory"/>
            <person name="Harder C.B."/>
            <person name="Miyauchi S."/>
            <person name="Viragh M."/>
            <person name="Kuo A."/>
            <person name="Thoen E."/>
            <person name="Andreopoulos B."/>
            <person name="Lu D."/>
            <person name="Skrede I."/>
            <person name="Drula E."/>
            <person name="Henrissat B."/>
            <person name="Morin E."/>
            <person name="Kohler A."/>
            <person name="Barry K."/>
            <person name="LaButti K."/>
            <person name="Morin E."/>
            <person name="Salamov A."/>
            <person name="Lipzen A."/>
            <person name="Mereny Z."/>
            <person name="Hegedus B."/>
            <person name="Baldrian P."/>
            <person name="Stursova M."/>
            <person name="Weitz H."/>
            <person name="Taylor A."/>
            <person name="Grigoriev I.V."/>
            <person name="Nagy L.G."/>
            <person name="Martin F."/>
            <person name="Kauserud H."/>
        </authorList>
    </citation>
    <scope>NUCLEOTIDE SEQUENCE</scope>
    <source>
        <strain evidence="2">CBHHK173m</strain>
    </source>
</reference>
<feature type="domain" description="Aminoglycoside phosphotransferase" evidence="1">
    <location>
        <begin position="102"/>
        <end position="340"/>
    </location>
</feature>
<dbReference type="Proteomes" id="UP001222325">
    <property type="component" value="Unassembled WGS sequence"/>
</dbReference>
<keyword evidence="2" id="KW-0418">Kinase</keyword>
<protein>
    <submittedName>
        <fullName evidence="2">Kinase-like domain-containing protein</fullName>
    </submittedName>
</protein>
<dbReference type="SUPFAM" id="SSF56112">
    <property type="entry name" value="Protein kinase-like (PK-like)"/>
    <property type="match status" value="1"/>
</dbReference>
<gene>
    <name evidence="2" type="ORF">B0H15DRAFT_844911</name>
</gene>
<evidence type="ECO:0000313" key="3">
    <source>
        <dbReference type="Proteomes" id="UP001222325"/>
    </source>
</evidence>
<evidence type="ECO:0000259" key="1">
    <source>
        <dbReference type="Pfam" id="PF01636"/>
    </source>
</evidence>
<name>A0AAD6U2G1_9AGAR</name>
<keyword evidence="2" id="KW-0808">Transferase</keyword>
<sequence length="430" mass="48237">MYTSFTTSGTRLYVDYTYTNTMPMSSAEILKIRESQPRSINLNEQLDIHELRKSICVATGHAECVLTKVAEGGFHRIYAAKLTGGHESDLEVIARVAFDIPDFRNTRKMESEVATINWLKQNTKIPVPNIMFCDMRERGPASSEKTAGKDVGAPYMIMDRIPGRTLDRMWPYMSESHREQTVKSLARYTAELLQTQFPTIGSLYPGVDHNAALSLGPMIIPTFNPWCFRPDATLESGPWATERAYLLGCINRELKWVRDHTADLEARWLPRADVVDRYTALLDKLSRRVETMNGLDSGAPQSFVLRHPDFSLSNIMVREDDPSIITAVLDWECASTAPIWAVAQVPEFLLDRGDEREQDSAKRASKAHLRDVFIRCVKDLVDINIDVGSARSQCLIALEKAAQTITTMRNVEEMEGIVSTALTGLAAAGF</sequence>
<dbReference type="EMBL" id="JARJCN010000031">
    <property type="protein sequence ID" value="KAJ7086483.1"/>
    <property type="molecule type" value="Genomic_DNA"/>
</dbReference>
<dbReference type="PANTHER" id="PTHR21310">
    <property type="entry name" value="AMINOGLYCOSIDE PHOSPHOTRANSFERASE-RELATED-RELATED"/>
    <property type="match status" value="1"/>
</dbReference>
<dbReference type="InterPro" id="IPR002575">
    <property type="entry name" value="Aminoglycoside_PTrfase"/>
</dbReference>
<proteinExistence type="predicted"/>
<dbReference type="AlphaFoldDB" id="A0AAD6U2G1"/>
<accession>A0AAD6U2G1</accession>
<dbReference type="InterPro" id="IPR051678">
    <property type="entry name" value="AGP_Transferase"/>
</dbReference>
<comment type="caution">
    <text evidence="2">The sequence shown here is derived from an EMBL/GenBank/DDBJ whole genome shotgun (WGS) entry which is preliminary data.</text>
</comment>
<dbReference type="Gene3D" id="3.90.1200.10">
    <property type="match status" value="1"/>
</dbReference>
<dbReference type="Pfam" id="PF01636">
    <property type="entry name" value="APH"/>
    <property type="match status" value="1"/>
</dbReference>
<organism evidence="2 3">
    <name type="scientific">Mycena belliarum</name>
    <dbReference type="NCBI Taxonomy" id="1033014"/>
    <lineage>
        <taxon>Eukaryota</taxon>
        <taxon>Fungi</taxon>
        <taxon>Dikarya</taxon>
        <taxon>Basidiomycota</taxon>
        <taxon>Agaricomycotina</taxon>
        <taxon>Agaricomycetes</taxon>
        <taxon>Agaricomycetidae</taxon>
        <taxon>Agaricales</taxon>
        <taxon>Marasmiineae</taxon>
        <taxon>Mycenaceae</taxon>
        <taxon>Mycena</taxon>
    </lineage>
</organism>